<name>A0AAW3ZUT2_9GAMM</name>
<protein>
    <submittedName>
        <fullName evidence="2">Adenylate/guanylate cyclase domain-containing protein</fullName>
    </submittedName>
</protein>
<keyword evidence="3" id="KW-1185">Reference proteome</keyword>
<dbReference type="Proteomes" id="UP000613768">
    <property type="component" value="Unassembled WGS sequence"/>
</dbReference>
<dbReference type="CDD" id="cd07302">
    <property type="entry name" value="CHD"/>
    <property type="match status" value="1"/>
</dbReference>
<gene>
    <name evidence="2" type="ORF">IFO71_18800</name>
</gene>
<evidence type="ECO:0000313" key="2">
    <source>
        <dbReference type="EMBL" id="MBD8527801.1"/>
    </source>
</evidence>
<dbReference type="GO" id="GO:0035556">
    <property type="term" value="P:intracellular signal transduction"/>
    <property type="evidence" value="ECO:0007669"/>
    <property type="project" value="InterPro"/>
</dbReference>
<dbReference type="SUPFAM" id="SSF55073">
    <property type="entry name" value="Nucleotide cyclase"/>
    <property type="match status" value="1"/>
</dbReference>
<dbReference type="InterPro" id="IPR029787">
    <property type="entry name" value="Nucleotide_cyclase"/>
</dbReference>
<sequence length="207" mass="23094">MRDHPFQDVLLRFSQEADEAQRQRIEQDIWRDYGSRQVVLVVDMSGFSSLTSRYGIVHYLSMVRRMQLTAEPIIRSFGGVLLKFEADNAFAIFPEVEGALRAATALNLAFDAANRLTPEALDIHIACGIDVGEILVVEQRDFFGDAVNRACKLGEDLAEPGEILITADAMTELGQPPSDEGQCWQMESRTYRISGLSLQALSLRLLS</sequence>
<reference evidence="2 3" key="1">
    <citation type="submission" date="2020-09" db="EMBL/GenBank/DDBJ databases">
        <title>Pseudoxanthomonas sp. CAU 1598 isolated from sand of Yaerae Beach.</title>
        <authorList>
            <person name="Kim W."/>
        </authorList>
    </citation>
    <scope>NUCLEOTIDE SEQUENCE [LARGE SCALE GENOMIC DNA]</scope>
    <source>
        <strain evidence="2 3">CAU 1598</strain>
    </source>
</reference>
<proteinExistence type="predicted"/>
<dbReference type="PROSITE" id="PS50125">
    <property type="entry name" value="GUANYLATE_CYCLASE_2"/>
    <property type="match status" value="1"/>
</dbReference>
<dbReference type="GO" id="GO:0004016">
    <property type="term" value="F:adenylate cyclase activity"/>
    <property type="evidence" value="ECO:0007669"/>
    <property type="project" value="UniProtKB-ARBA"/>
</dbReference>
<accession>A0AAW3ZUT2</accession>
<dbReference type="Gene3D" id="3.30.70.1230">
    <property type="entry name" value="Nucleotide cyclase"/>
    <property type="match status" value="1"/>
</dbReference>
<dbReference type="EMBL" id="JACYTR010000065">
    <property type="protein sequence ID" value="MBD8527801.1"/>
    <property type="molecule type" value="Genomic_DNA"/>
</dbReference>
<feature type="domain" description="Guanylate cyclase" evidence="1">
    <location>
        <begin position="38"/>
        <end position="154"/>
    </location>
</feature>
<dbReference type="AlphaFoldDB" id="A0AAW3ZUT2"/>
<dbReference type="InterPro" id="IPR001054">
    <property type="entry name" value="A/G_cyclase"/>
</dbReference>
<dbReference type="RefSeq" id="WP_192031222.1">
    <property type="nucleotide sequence ID" value="NZ_JACYTR010000065.1"/>
</dbReference>
<comment type="caution">
    <text evidence="2">The sequence shown here is derived from an EMBL/GenBank/DDBJ whole genome shotgun (WGS) entry which is preliminary data.</text>
</comment>
<evidence type="ECO:0000313" key="3">
    <source>
        <dbReference type="Proteomes" id="UP000613768"/>
    </source>
</evidence>
<dbReference type="GO" id="GO:0009190">
    <property type="term" value="P:cyclic nucleotide biosynthetic process"/>
    <property type="evidence" value="ECO:0007669"/>
    <property type="project" value="InterPro"/>
</dbReference>
<evidence type="ECO:0000259" key="1">
    <source>
        <dbReference type="PROSITE" id="PS50125"/>
    </source>
</evidence>
<organism evidence="2 3">
    <name type="scientific">Pseudomarimonas arenosa</name>
    <dbReference type="NCBI Taxonomy" id="2774145"/>
    <lineage>
        <taxon>Bacteria</taxon>
        <taxon>Pseudomonadati</taxon>
        <taxon>Pseudomonadota</taxon>
        <taxon>Gammaproteobacteria</taxon>
        <taxon>Lysobacterales</taxon>
        <taxon>Lysobacteraceae</taxon>
        <taxon>Pseudomarimonas</taxon>
    </lineage>
</organism>